<dbReference type="GO" id="GO:0005829">
    <property type="term" value="C:cytosol"/>
    <property type="evidence" value="ECO:0007669"/>
    <property type="project" value="TreeGrafter"/>
</dbReference>
<dbReference type="PROSITE" id="PS50271">
    <property type="entry name" value="ZF_UBP"/>
    <property type="match status" value="1"/>
</dbReference>
<keyword evidence="4 12" id="KW-0479">Metal-binding</keyword>
<feature type="domain" description="UBA" evidence="15">
    <location>
        <begin position="600"/>
        <end position="640"/>
    </location>
</feature>
<dbReference type="GO" id="GO:0006508">
    <property type="term" value="P:proteolysis"/>
    <property type="evidence" value="ECO:0007669"/>
    <property type="project" value="UniProtKB-KW"/>
</dbReference>
<evidence type="ECO:0000256" key="13">
    <source>
        <dbReference type="PROSITE-ProRule" id="PRU00502"/>
    </source>
</evidence>
<evidence type="ECO:0000256" key="3">
    <source>
        <dbReference type="ARBA" id="ARBA00022670"/>
    </source>
</evidence>
<dbReference type="InterPro" id="IPR015940">
    <property type="entry name" value="UBA"/>
</dbReference>
<feature type="binding site" evidence="12">
    <location>
        <position position="204"/>
    </location>
    <ligand>
        <name>Zn(2+)</name>
        <dbReference type="ChEBI" id="CHEBI:29105"/>
    </ligand>
</feature>
<dbReference type="OrthoDB" id="361536at2759"/>
<dbReference type="InterPro" id="IPR050164">
    <property type="entry name" value="Peptidase_C19"/>
</dbReference>
<dbReference type="InterPro" id="IPR013083">
    <property type="entry name" value="Znf_RING/FYVE/PHD"/>
</dbReference>
<dbReference type="SMART" id="SM00290">
    <property type="entry name" value="ZnF_UBP"/>
    <property type="match status" value="1"/>
</dbReference>
<dbReference type="Proteomes" id="UP000192257">
    <property type="component" value="Unassembled WGS sequence"/>
</dbReference>
<dbReference type="Pfam" id="PF00443">
    <property type="entry name" value="UCH"/>
    <property type="match status" value="1"/>
</dbReference>
<feature type="binding site" evidence="12">
    <location>
        <position position="214"/>
    </location>
    <ligand>
        <name>Zn(2+)</name>
        <dbReference type="ChEBI" id="CHEBI:29105"/>
    </ligand>
</feature>
<keyword evidence="10 12" id="KW-0862">Zinc</keyword>
<dbReference type="CDD" id="cd14298">
    <property type="entry name" value="UBA2_scUBP14_like"/>
    <property type="match status" value="1"/>
</dbReference>
<feature type="active site" description="Nucleophile" evidence="11">
    <location>
        <position position="316"/>
    </location>
</feature>
<evidence type="ECO:0000256" key="9">
    <source>
        <dbReference type="ARBA" id="ARBA00022807"/>
    </source>
</evidence>
<sequence length="733" mass="82623">MTPPYDISEESCPHCWDESAMVVPHHTSAIHKEECAYCCRTCRHEGGILVCMSCHMGLCVEHVRKHISVQSTHAMFVWIKELPPKEEDATEETKDVNKLGVVLPKEYENAVCCGVCAKSFLTPPDFALECYSSIVHATSTGAKDAMDADVTGYMRPQCPHLICLEQLPSPFQTAPPSAMEKCSFENCDCRTNNWMCMTCGAVGCPRKEAGGSAHALQHYFETQHPVVVKLGTVTPSGADFYCYICDDEVSDVHFESHMNHFGIDVQTAKKTAKTLGEMQYDYSSQFDFNRITESGESLVSVFGPGRTGMHNFGNSCYMASVVQCLFALEPFREAFYHNRETLHQNVCRENPYNCRTCQTERVASGLLSGEFSKKDNERNNGITAREFKRVFAHTHPDFSSAEQQDAQEYMLYLLEQMRRYVRPPYSKDSEDFHPADIFKMTVEHRVQCSACHKVRYTRETDCCLSLPIPIDPVETNPNVEQKLTEEEIEASRPHRSLEACITSMMQPTEISCRCSACDNAVTYFKTTRLATFPDVLPVFLRRVHFDMETMSVKKIDVFIDVPETINFEYLRSKGLQADEVEMPSTDTSLPHKPVSPLSKPIDETALAILLSMGIEDSIARYALLQTGMNAERAIDYVFSREDIALEMSQASGAANTPEKQESTTARVHDGPATYKLHAMISHMGASAKTGHYVCHIRDEETGKWLLFNDEKVAESRHPPFSMASVYFYKRCAE</sequence>
<feature type="active site" description="Proton acceptor" evidence="11">
    <location>
        <position position="691"/>
    </location>
</feature>
<feature type="binding site" evidence="12">
    <location>
        <position position="182"/>
    </location>
    <ligand>
        <name>Zn(2+)</name>
        <dbReference type="ChEBI" id="CHEBI:29105"/>
    </ligand>
</feature>
<feature type="domain" description="USP" evidence="16">
    <location>
        <begin position="307"/>
        <end position="731"/>
    </location>
</feature>
<name>A0A1X0PA40_9TRYP</name>
<dbReference type="InterPro" id="IPR001607">
    <property type="entry name" value="Znf_UBP"/>
</dbReference>
<feature type="binding site" evidence="12">
    <location>
        <position position="187"/>
    </location>
    <ligand>
        <name>Zn(2+)</name>
        <dbReference type="ChEBI" id="CHEBI:29105"/>
    </ligand>
</feature>
<dbReference type="GO" id="GO:0008270">
    <property type="term" value="F:zinc ion binding"/>
    <property type="evidence" value="ECO:0007669"/>
    <property type="project" value="UniProtKB-KW"/>
</dbReference>
<evidence type="ECO:0000256" key="12">
    <source>
        <dbReference type="PIRSR" id="PIRSR016308-3"/>
    </source>
</evidence>
<dbReference type="InterPro" id="IPR041432">
    <property type="entry name" value="UBP13_Znf-UBP_var"/>
</dbReference>
<evidence type="ECO:0000256" key="11">
    <source>
        <dbReference type="PIRSR" id="PIRSR016308-1"/>
    </source>
</evidence>
<dbReference type="InterPro" id="IPR028889">
    <property type="entry name" value="USP"/>
</dbReference>
<dbReference type="InterPro" id="IPR016652">
    <property type="entry name" value="Ubiquitinyl_hydrolase"/>
</dbReference>
<dbReference type="SUPFAM" id="SSF54001">
    <property type="entry name" value="Cysteine proteinases"/>
    <property type="match status" value="1"/>
</dbReference>
<dbReference type="PROSITE" id="PS50235">
    <property type="entry name" value="USP_3"/>
    <property type="match status" value="1"/>
</dbReference>
<dbReference type="SMART" id="SM00165">
    <property type="entry name" value="UBA"/>
    <property type="match status" value="1"/>
</dbReference>
<dbReference type="GO" id="GO:0004843">
    <property type="term" value="F:cysteine-type deubiquitinase activity"/>
    <property type="evidence" value="ECO:0007669"/>
    <property type="project" value="UniProtKB-UniRule"/>
</dbReference>
<accession>A0A1X0PA40</accession>
<keyword evidence="6 13" id="KW-0863">Zinc-finger</keyword>
<dbReference type="PROSITE" id="PS00973">
    <property type="entry name" value="USP_2"/>
    <property type="match status" value="1"/>
</dbReference>
<dbReference type="EC" id="3.4.19.12" evidence="14"/>
<dbReference type="Gene3D" id="3.90.70.10">
    <property type="entry name" value="Cysteine proteinases"/>
    <property type="match status" value="1"/>
</dbReference>
<keyword evidence="3 14" id="KW-0645">Protease</keyword>
<evidence type="ECO:0000259" key="16">
    <source>
        <dbReference type="PROSITE" id="PS50235"/>
    </source>
</evidence>
<comment type="catalytic activity">
    <reaction evidence="1 14">
        <text>Thiol-dependent hydrolysis of ester, thioester, amide, peptide and isopeptide bonds formed by the C-terminal Gly of ubiquitin (a 76-residue protein attached to proteins as an intracellular targeting signal).</text>
        <dbReference type="EC" id="3.4.19.12"/>
    </reaction>
</comment>
<evidence type="ECO:0000313" key="18">
    <source>
        <dbReference type="EMBL" id="ORC93459.1"/>
    </source>
</evidence>
<dbReference type="GeneID" id="39980797"/>
<evidence type="ECO:0000256" key="10">
    <source>
        <dbReference type="ARBA" id="ARBA00022833"/>
    </source>
</evidence>
<dbReference type="PROSITE" id="PS00972">
    <property type="entry name" value="USP_1"/>
    <property type="match status" value="1"/>
</dbReference>
<dbReference type="Pfam" id="PF00627">
    <property type="entry name" value="UBA"/>
    <property type="match status" value="1"/>
</dbReference>
<evidence type="ECO:0000256" key="6">
    <source>
        <dbReference type="ARBA" id="ARBA00022771"/>
    </source>
</evidence>
<dbReference type="PANTHER" id="PTHR24006">
    <property type="entry name" value="UBIQUITIN CARBOXYL-TERMINAL HYDROLASE"/>
    <property type="match status" value="1"/>
</dbReference>
<reference evidence="18 19" key="1">
    <citation type="submission" date="2017-03" db="EMBL/GenBank/DDBJ databases">
        <title>An alternative strategy for trypanosome survival in the mammalian bloodstream revealed through genome and transcriptome analysis of the ubiquitous bovine parasite Trypanosoma (Megatrypanum) theileri.</title>
        <authorList>
            <person name="Kelly S."/>
            <person name="Ivens A."/>
            <person name="Mott A."/>
            <person name="O'Neill E."/>
            <person name="Emms D."/>
            <person name="Macleod O."/>
            <person name="Voorheis P."/>
            <person name="Matthews J."/>
            <person name="Matthews K."/>
            <person name="Carrington M."/>
        </authorList>
    </citation>
    <scope>NUCLEOTIDE SEQUENCE [LARGE SCALE GENOMIC DNA]</scope>
    <source>
        <strain evidence="18">Edinburgh</strain>
    </source>
</reference>
<evidence type="ECO:0000256" key="7">
    <source>
        <dbReference type="ARBA" id="ARBA00022786"/>
    </source>
</evidence>
<dbReference type="PROSITE" id="PS50030">
    <property type="entry name" value="UBA"/>
    <property type="match status" value="1"/>
</dbReference>
<dbReference type="InterPro" id="IPR033864">
    <property type="entry name" value="UBA2_scUBP14-like"/>
</dbReference>
<feature type="domain" description="UBP-type" evidence="17">
    <location>
        <begin position="156"/>
        <end position="265"/>
    </location>
</feature>
<dbReference type="RefSeq" id="XP_028887525.1">
    <property type="nucleotide sequence ID" value="XM_029021017.1"/>
</dbReference>
<dbReference type="PANTHER" id="PTHR24006:SF664">
    <property type="entry name" value="UBIQUITIN CARBOXYL-TERMINAL HYDROLASE"/>
    <property type="match status" value="1"/>
</dbReference>
<gene>
    <name evidence="18" type="ORF">TM35_000013360</name>
</gene>
<evidence type="ECO:0000256" key="14">
    <source>
        <dbReference type="RuleBase" id="RU366025"/>
    </source>
</evidence>
<evidence type="ECO:0000256" key="2">
    <source>
        <dbReference type="ARBA" id="ARBA00009085"/>
    </source>
</evidence>
<dbReference type="PIRSF" id="PIRSF016308">
    <property type="entry name" value="UBP"/>
    <property type="match status" value="1"/>
</dbReference>
<dbReference type="GO" id="GO:0016579">
    <property type="term" value="P:protein deubiquitination"/>
    <property type="evidence" value="ECO:0007669"/>
    <property type="project" value="InterPro"/>
</dbReference>
<keyword evidence="7 14" id="KW-0833">Ubl conjugation pathway</keyword>
<keyword evidence="5" id="KW-0677">Repeat</keyword>
<proteinExistence type="inferred from homology"/>
<dbReference type="Gene3D" id="1.10.8.10">
    <property type="entry name" value="DNA helicase RuvA subunit, C-terminal domain"/>
    <property type="match status" value="1"/>
</dbReference>
<dbReference type="EMBL" id="NBCO01000001">
    <property type="protein sequence ID" value="ORC93459.1"/>
    <property type="molecule type" value="Genomic_DNA"/>
</dbReference>
<evidence type="ECO:0000259" key="15">
    <source>
        <dbReference type="PROSITE" id="PS50030"/>
    </source>
</evidence>
<evidence type="ECO:0000256" key="4">
    <source>
        <dbReference type="ARBA" id="ARBA00022723"/>
    </source>
</evidence>
<dbReference type="SUPFAM" id="SSF57850">
    <property type="entry name" value="RING/U-box"/>
    <property type="match status" value="1"/>
</dbReference>
<dbReference type="GO" id="GO:0005634">
    <property type="term" value="C:nucleus"/>
    <property type="evidence" value="ECO:0007669"/>
    <property type="project" value="TreeGrafter"/>
</dbReference>
<dbReference type="InterPro" id="IPR038765">
    <property type="entry name" value="Papain-like_cys_pep_sf"/>
</dbReference>
<comment type="similarity">
    <text evidence="2 14">Belongs to the peptidase C19 family.</text>
</comment>
<keyword evidence="8 14" id="KW-0378">Hydrolase</keyword>
<evidence type="ECO:0000256" key="1">
    <source>
        <dbReference type="ARBA" id="ARBA00000707"/>
    </source>
</evidence>
<evidence type="ECO:0000259" key="17">
    <source>
        <dbReference type="PROSITE" id="PS50271"/>
    </source>
</evidence>
<evidence type="ECO:0000256" key="8">
    <source>
        <dbReference type="ARBA" id="ARBA00022801"/>
    </source>
</evidence>
<dbReference type="STRING" id="67003.A0A1X0PA40"/>
<dbReference type="Gene3D" id="3.30.40.10">
    <property type="entry name" value="Zinc/RING finger domain, C3HC4 (zinc finger)"/>
    <property type="match status" value="2"/>
</dbReference>
<evidence type="ECO:0000313" key="19">
    <source>
        <dbReference type="Proteomes" id="UP000192257"/>
    </source>
</evidence>
<dbReference type="InterPro" id="IPR018200">
    <property type="entry name" value="USP_CS"/>
</dbReference>
<protein>
    <recommendedName>
        <fullName evidence="14">Ubiquitin carboxyl-terminal hydrolase</fullName>
        <ecNumber evidence="14">3.4.19.12</ecNumber>
    </recommendedName>
</protein>
<dbReference type="InterPro" id="IPR001394">
    <property type="entry name" value="Peptidase_C19_UCH"/>
</dbReference>
<keyword evidence="9 14" id="KW-0788">Thiol protease</keyword>
<organism evidence="18 19">
    <name type="scientific">Trypanosoma theileri</name>
    <dbReference type="NCBI Taxonomy" id="67003"/>
    <lineage>
        <taxon>Eukaryota</taxon>
        <taxon>Discoba</taxon>
        <taxon>Euglenozoa</taxon>
        <taxon>Kinetoplastea</taxon>
        <taxon>Metakinetoplastina</taxon>
        <taxon>Trypanosomatida</taxon>
        <taxon>Trypanosomatidae</taxon>
        <taxon>Trypanosoma</taxon>
    </lineage>
</organism>
<keyword evidence="19" id="KW-1185">Reference proteome</keyword>
<dbReference type="VEuPathDB" id="TriTrypDB:TM35_000013360"/>
<dbReference type="AlphaFoldDB" id="A0A1X0PA40"/>
<evidence type="ECO:0000256" key="5">
    <source>
        <dbReference type="ARBA" id="ARBA00022737"/>
    </source>
</evidence>
<dbReference type="Pfam" id="PF17807">
    <property type="entry name" value="zf-UBP_var"/>
    <property type="match status" value="1"/>
</dbReference>
<comment type="caution">
    <text evidence="18">The sequence shown here is derived from an EMBL/GenBank/DDBJ whole genome shotgun (WGS) entry which is preliminary data.</text>
</comment>
<dbReference type="Pfam" id="PF02148">
    <property type="entry name" value="zf-UBP"/>
    <property type="match status" value="1"/>
</dbReference>